<accession>A0A8S3ZEN6</accession>
<keyword evidence="2" id="KW-0732">Signal</keyword>
<gene>
    <name evidence="3" type="ORF">CUNI_LOCUS13287</name>
</gene>
<dbReference type="GO" id="GO:0016020">
    <property type="term" value="C:membrane"/>
    <property type="evidence" value="ECO:0007669"/>
    <property type="project" value="InterPro"/>
</dbReference>
<sequence>MAYLTLTTLPLLLLSCCNILTANSKGILGSEPAPLRVCSDAVQEVTVNLTTSLHELDRKYLSIAMSPRRVKNKYEGAQKLINLAVALAPADARVGGTAVNFMTFIPPASNAHTDQQSPVLEASNIDFPGEEPESFSFTGEEWESFNTFLTKANWDLLYDLNNFNWKADRSWDTTNAQQLLKYSAAKGIKIPYLQIGNEPSAYPHKYNLNITAKVLVDNYKTLKKLLSKFPLYKSTQLCGPDVSNIGVSRNAKEYLQGFVSNGAYNVVDALSVHFYYVNGATATINEFLSVEILDTLKTMLDTAVGIINSSPKPLPLQLTETASAYGGGAPGLSDTYASGFLWLDKLGLAAKYRVSRVFRQDLNGGAYGILDGDSDPRPDYFLSLVFKKLIEGPVFDVSLKEVNKNLRVYANCATKDAYPSGALVVYFVNLADTDAVISLPQYQNADLDLYLLTSGDRKKLTSSSVKLNGDVLEMSGDDLPTIKPLSHKGDVTVEAHSFGFIVVPSAKVALCMNYFSNVGLADMRQ</sequence>
<dbReference type="InterPro" id="IPR005199">
    <property type="entry name" value="Glyco_hydro_79"/>
</dbReference>
<comment type="similarity">
    <text evidence="1">Belongs to the glycosyl hydrolase 79 family.</text>
</comment>
<dbReference type="GO" id="GO:0005615">
    <property type="term" value="C:extracellular space"/>
    <property type="evidence" value="ECO:0007669"/>
    <property type="project" value="TreeGrafter"/>
</dbReference>
<feature type="chain" id="PRO_5035818715" description="Beta-glucuronidase" evidence="2">
    <location>
        <begin position="25"/>
        <end position="525"/>
    </location>
</feature>
<evidence type="ECO:0000313" key="3">
    <source>
        <dbReference type="EMBL" id="CAG5127729.1"/>
    </source>
</evidence>
<dbReference type="AlphaFoldDB" id="A0A8S3ZEN6"/>
<dbReference type="PANTHER" id="PTHR46145:SF4">
    <property type="entry name" value="HEPARANASE"/>
    <property type="match status" value="1"/>
</dbReference>
<dbReference type="InterPro" id="IPR017853">
    <property type="entry name" value="GH"/>
</dbReference>
<dbReference type="Gene3D" id="3.20.20.80">
    <property type="entry name" value="Glycosidases"/>
    <property type="match status" value="1"/>
</dbReference>
<evidence type="ECO:0000256" key="1">
    <source>
        <dbReference type="ARBA" id="ARBA00009800"/>
    </source>
</evidence>
<organism evidence="3 4">
    <name type="scientific">Candidula unifasciata</name>
    <dbReference type="NCBI Taxonomy" id="100452"/>
    <lineage>
        <taxon>Eukaryota</taxon>
        <taxon>Metazoa</taxon>
        <taxon>Spiralia</taxon>
        <taxon>Lophotrochozoa</taxon>
        <taxon>Mollusca</taxon>
        <taxon>Gastropoda</taxon>
        <taxon>Heterobranchia</taxon>
        <taxon>Euthyneura</taxon>
        <taxon>Panpulmonata</taxon>
        <taxon>Eupulmonata</taxon>
        <taxon>Stylommatophora</taxon>
        <taxon>Helicina</taxon>
        <taxon>Helicoidea</taxon>
        <taxon>Geomitridae</taxon>
        <taxon>Candidula</taxon>
    </lineage>
</organism>
<name>A0A8S3ZEN6_9EUPU</name>
<dbReference type="SUPFAM" id="SSF51445">
    <property type="entry name" value="(Trans)glycosidases"/>
    <property type="match status" value="1"/>
</dbReference>
<dbReference type="Proteomes" id="UP000678393">
    <property type="component" value="Unassembled WGS sequence"/>
</dbReference>
<keyword evidence="4" id="KW-1185">Reference proteome</keyword>
<comment type="caution">
    <text evidence="3">The sequence shown here is derived from an EMBL/GenBank/DDBJ whole genome shotgun (WGS) entry which is preliminary data.</text>
</comment>
<reference evidence="3" key="1">
    <citation type="submission" date="2021-04" db="EMBL/GenBank/DDBJ databases">
        <authorList>
            <consortium name="Molecular Ecology Group"/>
        </authorList>
    </citation>
    <scope>NUCLEOTIDE SEQUENCE</scope>
</reference>
<dbReference type="OrthoDB" id="10066041at2759"/>
<dbReference type="Pfam" id="PF03662">
    <property type="entry name" value="Glyco_hydro_79n"/>
    <property type="match status" value="1"/>
</dbReference>
<dbReference type="GO" id="GO:0031012">
    <property type="term" value="C:extracellular matrix"/>
    <property type="evidence" value="ECO:0007669"/>
    <property type="project" value="TreeGrafter"/>
</dbReference>
<feature type="signal peptide" evidence="2">
    <location>
        <begin position="1"/>
        <end position="24"/>
    </location>
</feature>
<evidence type="ECO:0000256" key="2">
    <source>
        <dbReference type="SAM" id="SignalP"/>
    </source>
</evidence>
<dbReference type="EMBL" id="CAJHNH020002778">
    <property type="protein sequence ID" value="CAG5127729.1"/>
    <property type="molecule type" value="Genomic_DNA"/>
</dbReference>
<protein>
    <recommendedName>
        <fullName evidence="5">Beta-glucuronidase</fullName>
    </recommendedName>
</protein>
<evidence type="ECO:0008006" key="5">
    <source>
        <dbReference type="Google" id="ProtNLM"/>
    </source>
</evidence>
<dbReference type="GO" id="GO:0016798">
    <property type="term" value="F:hydrolase activity, acting on glycosyl bonds"/>
    <property type="evidence" value="ECO:0007669"/>
    <property type="project" value="InterPro"/>
</dbReference>
<dbReference type="PANTHER" id="PTHR46145">
    <property type="entry name" value="HEPARANASE"/>
    <property type="match status" value="1"/>
</dbReference>
<evidence type="ECO:0000313" key="4">
    <source>
        <dbReference type="Proteomes" id="UP000678393"/>
    </source>
</evidence>
<proteinExistence type="inferred from homology"/>